<reference evidence="1 4" key="2">
    <citation type="submission" date="2020-08" db="EMBL/GenBank/DDBJ databases">
        <title>Genomic Encyclopedia of Type Strains, Phase IV (KMG-V): Genome sequencing to study the core and pangenomes of soil and plant-associated prokaryotes.</title>
        <authorList>
            <person name="Whitman W."/>
        </authorList>
    </citation>
    <scope>NUCLEOTIDE SEQUENCE [LARGE SCALE GENOMIC DNA]</scope>
    <source>
        <strain evidence="1 4">SEMIA 4060</strain>
    </source>
</reference>
<dbReference type="EMBL" id="FMAF01000027">
    <property type="protein sequence ID" value="SCB48350.1"/>
    <property type="molecule type" value="Genomic_DNA"/>
</dbReference>
<evidence type="ECO:0000313" key="4">
    <source>
        <dbReference type="Proteomes" id="UP000565576"/>
    </source>
</evidence>
<accession>A0A1C3X7X2</accession>
<evidence type="ECO:0000313" key="2">
    <source>
        <dbReference type="EMBL" id="SCB48350.1"/>
    </source>
</evidence>
<gene>
    <name evidence="2" type="ORF">GA0061101_12778</name>
    <name evidence="1" type="ORF">GGD46_006548</name>
</gene>
<evidence type="ECO:0000313" key="3">
    <source>
        <dbReference type="Proteomes" id="UP000199205"/>
    </source>
</evidence>
<dbReference type="AlphaFoldDB" id="A0A1C3X7X2"/>
<proteinExistence type="predicted"/>
<organism evidence="2 3">
    <name type="scientific">Rhizobium lusitanum</name>
    <dbReference type="NCBI Taxonomy" id="293958"/>
    <lineage>
        <taxon>Bacteria</taxon>
        <taxon>Pseudomonadati</taxon>
        <taxon>Pseudomonadota</taxon>
        <taxon>Alphaproteobacteria</taxon>
        <taxon>Hyphomicrobiales</taxon>
        <taxon>Rhizobiaceae</taxon>
        <taxon>Rhizobium/Agrobacterium group</taxon>
        <taxon>Rhizobium</taxon>
    </lineage>
</organism>
<protein>
    <submittedName>
        <fullName evidence="2">Uncharacterized protein</fullName>
    </submittedName>
</protein>
<reference evidence="2 3" key="1">
    <citation type="submission" date="2016-08" db="EMBL/GenBank/DDBJ databases">
        <authorList>
            <person name="Seilhamer J.J."/>
        </authorList>
    </citation>
    <scope>NUCLEOTIDE SEQUENCE [LARGE SCALE GENOMIC DNA]</scope>
    <source>
        <strain evidence="2 3">P1-7</strain>
    </source>
</reference>
<dbReference type="Proteomes" id="UP000565576">
    <property type="component" value="Unassembled WGS sequence"/>
</dbReference>
<sequence length="125" mass="14569">MQRVFKGLAKLLDPRQNLVHPPKKLSRPHVFRGLMLLYTTRANRKPNSLRSLSIRRFRVWMENKFHRSILKPGRHKTRVSAVLGCLATDLADQTITRTELRIGNSSAIPRSAEMEHYRETPFHTN</sequence>
<evidence type="ECO:0000313" key="1">
    <source>
        <dbReference type="EMBL" id="MBB6489221.1"/>
    </source>
</evidence>
<dbReference type="Proteomes" id="UP000199205">
    <property type="component" value="Unassembled WGS sequence"/>
</dbReference>
<dbReference type="EMBL" id="JACHBG010000033">
    <property type="protein sequence ID" value="MBB6489221.1"/>
    <property type="molecule type" value="Genomic_DNA"/>
</dbReference>
<name>A0A1C3X7X2_9HYPH</name>